<dbReference type="RefSeq" id="WP_145017052.1">
    <property type="nucleotide sequence ID" value="NZ_VLLN01000001.1"/>
</dbReference>
<dbReference type="PANTHER" id="PTHR46832">
    <property type="entry name" value="5'-METHYLTHIOADENOSINE/S-ADENOSYLHOMOCYSTEINE NUCLEOSIDASE"/>
    <property type="match status" value="1"/>
</dbReference>
<feature type="domain" description="Nucleoside phosphorylase" evidence="3">
    <location>
        <begin position="15"/>
        <end position="247"/>
    </location>
</feature>
<gene>
    <name evidence="1" type="primary">mqnB</name>
    <name evidence="4" type="ORF">JN12_00130</name>
</gene>
<keyword evidence="1 4" id="KW-0378">Hydrolase</keyword>
<dbReference type="SUPFAM" id="SSF53167">
    <property type="entry name" value="Purine and uridine phosphorylases"/>
    <property type="match status" value="1"/>
</dbReference>
<dbReference type="GO" id="GO:0009234">
    <property type="term" value="P:menaquinone biosynthetic process"/>
    <property type="evidence" value="ECO:0007669"/>
    <property type="project" value="UniProtKB-UniRule"/>
</dbReference>
<evidence type="ECO:0000313" key="5">
    <source>
        <dbReference type="Proteomes" id="UP000319449"/>
    </source>
</evidence>
<comment type="function">
    <text evidence="1">Catalyzes the hydrolysis of futalosine (FL) to dehypoxanthine futalosine (DHFL) and hypoxanthine, a step in the biosynthesis of menaquinone (MK, vitamin K2).</text>
</comment>
<dbReference type="GO" id="GO:0009116">
    <property type="term" value="P:nucleoside metabolic process"/>
    <property type="evidence" value="ECO:0007669"/>
    <property type="project" value="InterPro"/>
</dbReference>
<dbReference type="Pfam" id="PF01048">
    <property type="entry name" value="PNP_UDP_1"/>
    <property type="match status" value="1"/>
</dbReference>
<name>A0A562WSX6_9BACT</name>
<accession>A0A562WSX6</accession>
<dbReference type="GO" id="GO:0008930">
    <property type="term" value="F:methylthioadenosine nucleosidase activity"/>
    <property type="evidence" value="ECO:0007669"/>
    <property type="project" value="TreeGrafter"/>
</dbReference>
<proteinExistence type="inferred from homology"/>
<reference evidence="4 5" key="1">
    <citation type="submission" date="2019-07" db="EMBL/GenBank/DDBJ databases">
        <title>Genomic Encyclopedia of Archaeal and Bacterial Type Strains, Phase II (KMG-II): from individual species to whole genera.</title>
        <authorList>
            <person name="Goeker M."/>
        </authorList>
    </citation>
    <scope>NUCLEOTIDE SEQUENCE [LARGE SCALE GENOMIC DNA]</scope>
    <source>
        <strain evidence="4 5">ATCC BAA-1139</strain>
    </source>
</reference>
<dbReference type="Gene3D" id="3.40.50.1580">
    <property type="entry name" value="Nucleoside phosphorylase domain"/>
    <property type="match status" value="1"/>
</dbReference>
<comment type="caution">
    <text evidence="4">The sequence shown here is derived from an EMBL/GenBank/DDBJ whole genome shotgun (WGS) entry which is preliminary data.</text>
</comment>
<dbReference type="InterPro" id="IPR019963">
    <property type="entry name" value="FL_hydrolase_MqnB"/>
</dbReference>
<evidence type="ECO:0000313" key="4">
    <source>
        <dbReference type="EMBL" id="TWJ33456.1"/>
    </source>
</evidence>
<dbReference type="GO" id="GO:0005829">
    <property type="term" value="C:cytosol"/>
    <property type="evidence" value="ECO:0007669"/>
    <property type="project" value="TreeGrafter"/>
</dbReference>
<dbReference type="HAMAP" id="MF_00991">
    <property type="entry name" value="MqnB"/>
    <property type="match status" value="1"/>
</dbReference>
<dbReference type="PANTHER" id="PTHR46832:SF2">
    <property type="entry name" value="FUTALOSINE HYDROLASE"/>
    <property type="match status" value="1"/>
</dbReference>
<dbReference type="AlphaFoldDB" id="A0A562WSX6"/>
<evidence type="ECO:0000256" key="1">
    <source>
        <dbReference type="HAMAP-Rule" id="MF_00991"/>
    </source>
</evidence>
<dbReference type="EC" id="3.2.2.26" evidence="1 2"/>
<organism evidence="4 5">
    <name type="scientific">Geobacter argillaceus</name>
    <dbReference type="NCBI Taxonomy" id="345631"/>
    <lineage>
        <taxon>Bacteria</taxon>
        <taxon>Pseudomonadati</taxon>
        <taxon>Thermodesulfobacteriota</taxon>
        <taxon>Desulfuromonadia</taxon>
        <taxon>Geobacterales</taxon>
        <taxon>Geobacteraceae</taxon>
        <taxon>Geobacter</taxon>
    </lineage>
</organism>
<dbReference type="Proteomes" id="UP000319449">
    <property type="component" value="Unassembled WGS sequence"/>
</dbReference>
<dbReference type="InterPro" id="IPR035994">
    <property type="entry name" value="Nucleoside_phosphorylase_sf"/>
</dbReference>
<dbReference type="OrthoDB" id="9788270at2"/>
<dbReference type="UniPathway" id="UPA00079"/>
<comment type="catalytic activity">
    <reaction evidence="1">
        <text>futalosine + H2O = dehypoxanthine futalosine + hypoxanthine</text>
        <dbReference type="Rhea" id="RHEA:25904"/>
        <dbReference type="ChEBI" id="CHEBI:15377"/>
        <dbReference type="ChEBI" id="CHEBI:17368"/>
        <dbReference type="ChEBI" id="CHEBI:58863"/>
        <dbReference type="ChEBI" id="CHEBI:58864"/>
        <dbReference type="EC" id="3.2.2.26"/>
    </reaction>
</comment>
<dbReference type="CDD" id="cd17766">
    <property type="entry name" value="futalosine_nucleosidase_MqnB"/>
    <property type="match status" value="1"/>
</dbReference>
<keyword evidence="5" id="KW-1185">Reference proteome</keyword>
<comment type="similarity">
    <text evidence="1">Belongs to the PNP/UDP phosphorylase family. Futalosine hydrolase subfamily.</text>
</comment>
<protein>
    <recommendedName>
        <fullName evidence="1 2">Futalosine hydrolase</fullName>
        <shortName evidence="1">FL hydrolase</shortName>
        <ecNumber evidence="1 2">3.2.2.26</ecNumber>
    </recommendedName>
    <alternativeName>
        <fullName evidence="1">Futalosine nucleosidase</fullName>
    </alternativeName>
    <alternativeName>
        <fullName evidence="1">Menaquinone biosynthetic enzyme MqnB</fullName>
    </alternativeName>
</protein>
<evidence type="ECO:0000256" key="2">
    <source>
        <dbReference type="NCBIfam" id="TIGR03664"/>
    </source>
</evidence>
<dbReference type="GO" id="GO:0008782">
    <property type="term" value="F:adenosylhomocysteine nucleosidase activity"/>
    <property type="evidence" value="ECO:0007669"/>
    <property type="project" value="TreeGrafter"/>
</dbReference>
<keyword evidence="1" id="KW-0474">Menaquinone biosynthesis</keyword>
<comment type="pathway">
    <text evidence="1">Quinol/quinone metabolism; menaquinone biosynthesis.</text>
</comment>
<dbReference type="InterPro" id="IPR000845">
    <property type="entry name" value="Nucleoside_phosphorylase_d"/>
</dbReference>
<dbReference type="EMBL" id="VLLN01000001">
    <property type="protein sequence ID" value="TWJ33456.1"/>
    <property type="molecule type" value="Genomic_DNA"/>
</dbReference>
<sequence length="250" mass="26741">MGAAINEGRKGVGPLLITAATDREIAQLVRETGGVLAPGTEPRPVWECEFAGHRLVLAITGIGKVNAASSVTALVAGYQPSLIINTGCGGAYPETGMRVGELAIATAEIYGDEGVLTADGWHSLELIGIPSVERRGNRYANEFPLSLEAAEKAFQLGMSLNLQIRRGKFVTVSTCSGTAVRGAELYRLFNGICENMEGAAVAHVALLYGVDALEVRGISNMVEDRDISRWDIPLAAEMAQRFLLKYLENY</sequence>
<dbReference type="NCBIfam" id="TIGR03664">
    <property type="entry name" value="fut_nucase"/>
    <property type="match status" value="1"/>
</dbReference>
<evidence type="ECO:0000259" key="3">
    <source>
        <dbReference type="Pfam" id="PF01048"/>
    </source>
</evidence>
<dbReference type="GO" id="GO:0019284">
    <property type="term" value="P:L-methionine salvage from S-adenosylmethionine"/>
    <property type="evidence" value="ECO:0007669"/>
    <property type="project" value="TreeGrafter"/>
</dbReference>